<dbReference type="EMBL" id="WIPF01000015">
    <property type="protein sequence ID" value="KAF3228547.1"/>
    <property type="molecule type" value="Genomic_DNA"/>
</dbReference>
<dbReference type="SMART" id="SM00225">
    <property type="entry name" value="BTB"/>
    <property type="match status" value="1"/>
</dbReference>
<feature type="region of interest" description="Disordered" evidence="1">
    <location>
        <begin position="1"/>
        <end position="53"/>
    </location>
</feature>
<dbReference type="Gene3D" id="3.30.710.10">
    <property type="entry name" value="Potassium Channel Kv1.1, Chain A"/>
    <property type="match status" value="1"/>
</dbReference>
<comment type="caution">
    <text evidence="2">The sequence shown here is derived from an EMBL/GenBank/DDBJ whole genome shotgun (WGS) entry which is preliminary data.</text>
</comment>
<evidence type="ECO:0000313" key="2">
    <source>
        <dbReference type="EMBL" id="KAF3228547.1"/>
    </source>
</evidence>
<evidence type="ECO:0000313" key="3">
    <source>
        <dbReference type="Proteomes" id="UP000483672"/>
    </source>
</evidence>
<dbReference type="SUPFAM" id="SSF54695">
    <property type="entry name" value="POZ domain"/>
    <property type="match status" value="1"/>
</dbReference>
<gene>
    <name evidence="2" type="ORF">TWF191_002403</name>
</gene>
<accession>A0A6G1MC11</accession>
<protein>
    <submittedName>
        <fullName evidence="2">Uncharacterized protein</fullName>
    </submittedName>
</protein>
<dbReference type="AlphaFoldDB" id="A0A6G1MC11"/>
<sequence>MVSSDPRANREARFPHSPRKANGGKASPESNGTGGTHSSDEVQKTETRKSVGSKAECKLMQIRDDKSTSDVTLLLGKDRVPFYLHKPILSIASDFLRAILTTASSNGENPVPIPMITPEAFEVITRWMYGGGLVLEPEYGLNVLDVVSGTKYLHLNDMRMKILDHVEELMEKNLSQPVISRATEEGKRIVNEMNEVIRFFIQLCNLCWDDDLGRLIKCADWIIRGQGVDVESLVPAVGQEVGGRLFIAAIIQAGKNNGCTACDLDKEFQGVQDTVDRIVRRASSLQL</sequence>
<feature type="compositionally biased region" description="Basic and acidic residues" evidence="1">
    <location>
        <begin position="38"/>
        <end position="53"/>
    </location>
</feature>
<proteinExistence type="predicted"/>
<dbReference type="Proteomes" id="UP000483672">
    <property type="component" value="Unassembled WGS sequence"/>
</dbReference>
<dbReference type="InterPro" id="IPR011333">
    <property type="entry name" value="SKP1/BTB/POZ_sf"/>
</dbReference>
<dbReference type="PROSITE" id="PS50097">
    <property type="entry name" value="BTB"/>
    <property type="match status" value="1"/>
</dbReference>
<dbReference type="InterPro" id="IPR000210">
    <property type="entry name" value="BTB/POZ_dom"/>
</dbReference>
<evidence type="ECO:0000256" key="1">
    <source>
        <dbReference type="SAM" id="MobiDB-lite"/>
    </source>
</evidence>
<dbReference type="Pfam" id="PF00651">
    <property type="entry name" value="BTB"/>
    <property type="match status" value="1"/>
</dbReference>
<organism evidence="2 3">
    <name type="scientific">Orbilia oligospora</name>
    <name type="common">Nematode-trapping fungus</name>
    <name type="synonym">Arthrobotrys oligospora</name>
    <dbReference type="NCBI Taxonomy" id="2813651"/>
    <lineage>
        <taxon>Eukaryota</taxon>
        <taxon>Fungi</taxon>
        <taxon>Dikarya</taxon>
        <taxon>Ascomycota</taxon>
        <taxon>Pezizomycotina</taxon>
        <taxon>Orbiliomycetes</taxon>
        <taxon>Orbiliales</taxon>
        <taxon>Orbiliaceae</taxon>
        <taxon>Orbilia</taxon>
    </lineage>
</organism>
<dbReference type="CDD" id="cd18186">
    <property type="entry name" value="BTB_POZ_ZBTB_KLHL-like"/>
    <property type="match status" value="1"/>
</dbReference>
<name>A0A6G1MC11_ORBOL</name>
<reference evidence="2 3" key="1">
    <citation type="submission" date="2019-06" db="EMBL/GenBank/DDBJ databases">
        <authorList>
            <person name="Palmer J.M."/>
        </authorList>
    </citation>
    <scope>NUCLEOTIDE SEQUENCE [LARGE SCALE GENOMIC DNA]</scope>
    <source>
        <strain evidence="2 3">TWF191</strain>
    </source>
</reference>